<reference evidence="3 4" key="1">
    <citation type="submission" date="2022-04" db="EMBL/GenBank/DDBJ databases">
        <title>Positive selection, recombination, and allopatry shape intraspecific diversity of widespread and dominant cyanobacteria.</title>
        <authorList>
            <person name="Wei J."/>
            <person name="Shu W."/>
            <person name="Hu C."/>
        </authorList>
    </citation>
    <scope>NUCLEOTIDE SEQUENCE [LARGE SCALE GENOMIC DNA]</scope>
    <source>
        <strain evidence="3 4">DQ-A4</strain>
    </source>
</reference>
<evidence type="ECO:0000313" key="4">
    <source>
        <dbReference type="Proteomes" id="UP001482513"/>
    </source>
</evidence>
<dbReference type="CDD" id="cd00586">
    <property type="entry name" value="4HBT"/>
    <property type="match status" value="1"/>
</dbReference>
<comment type="pathway">
    <text evidence="2">Cofactor biosynthesis; phylloquinone biosynthesis.</text>
</comment>
<keyword evidence="1 2" id="KW-0378">Hydrolase</keyword>
<protein>
    <recommendedName>
        <fullName evidence="2">1,4-dihydroxy-2-naphthoyl-CoA hydrolase</fullName>
        <shortName evidence="2">DHNA-CoA hydrolase</shortName>
        <ecNumber evidence="2">3.1.2.28</ecNumber>
    </recommendedName>
    <alternativeName>
        <fullName evidence="2">DHNA-CoA thioesterase</fullName>
    </alternativeName>
</protein>
<dbReference type="SUPFAM" id="SSF54637">
    <property type="entry name" value="Thioesterase/thiol ester dehydrase-isomerase"/>
    <property type="match status" value="1"/>
</dbReference>
<dbReference type="Gene3D" id="3.10.129.10">
    <property type="entry name" value="Hotdog Thioesterase"/>
    <property type="match status" value="1"/>
</dbReference>
<dbReference type="InterPro" id="IPR050563">
    <property type="entry name" value="4-hydroxybenzoyl-CoA_TE"/>
</dbReference>
<dbReference type="EMBL" id="JAMPKX010000025">
    <property type="protein sequence ID" value="MEP0950271.1"/>
    <property type="molecule type" value="Genomic_DNA"/>
</dbReference>
<dbReference type="InterPro" id="IPR022829">
    <property type="entry name" value="DHNA_CoA_hydrolase"/>
</dbReference>
<evidence type="ECO:0000256" key="2">
    <source>
        <dbReference type="HAMAP-Rule" id="MF_02101"/>
    </source>
</evidence>
<sequence length="142" mass="15977">MGYVFEHQVRFHETDGAGVVYFANELVMCHAAYEASLEAAGLDVGAFFRAETLAYPIVHTSMDYRRPLRCGDRVTIHLTPTRLDDSSFEIQYQLTLEDTAVAQAITRHVCIEVANRRRSSLPTEIEQWLAQWDGNSPEAGQG</sequence>
<comment type="similarity">
    <text evidence="2">Belongs to the 4-hydroxybenzoyl-CoA thioesterase family. DHNA-CoA hydrolase subfamily.</text>
</comment>
<dbReference type="RefSeq" id="WP_190702260.1">
    <property type="nucleotide sequence ID" value="NZ_JAMPKX010000025.1"/>
</dbReference>
<evidence type="ECO:0000313" key="3">
    <source>
        <dbReference type="EMBL" id="MEP0950271.1"/>
    </source>
</evidence>
<keyword evidence="4" id="KW-1185">Reference proteome</keyword>
<accession>A0ABV0KBW9</accession>
<dbReference type="EC" id="3.1.2.28" evidence="2"/>
<gene>
    <name evidence="3" type="ORF">NC992_25615</name>
</gene>
<dbReference type="Proteomes" id="UP001482513">
    <property type="component" value="Unassembled WGS sequence"/>
</dbReference>
<dbReference type="Pfam" id="PF13279">
    <property type="entry name" value="4HBT_2"/>
    <property type="match status" value="1"/>
</dbReference>
<comment type="catalytic activity">
    <reaction evidence="2">
        <text>1,4-dihydroxy-2-naphthoyl-CoA + H2O = 1,4-dihydroxy-2-naphthoate + CoA + H(+)</text>
        <dbReference type="Rhea" id="RHEA:26309"/>
        <dbReference type="ChEBI" id="CHEBI:11173"/>
        <dbReference type="ChEBI" id="CHEBI:15377"/>
        <dbReference type="ChEBI" id="CHEBI:15378"/>
        <dbReference type="ChEBI" id="CHEBI:57287"/>
        <dbReference type="ChEBI" id="CHEBI:58897"/>
        <dbReference type="EC" id="3.1.2.28"/>
    </reaction>
</comment>
<comment type="caution">
    <text evidence="3">The sequence shown here is derived from an EMBL/GenBank/DDBJ whole genome shotgun (WGS) entry which is preliminary data.</text>
</comment>
<comment type="function">
    <text evidence="2">Catalyzes the hydrolysis of 1,4-dihydroxy-2-naphthoyl-CoA (DHNA-CoA) to 1,4-dihydroxy-2-naphthoate (DHNA), a reaction involved in phylloquinone (vitamin K1) biosynthesis.</text>
</comment>
<organism evidence="3 4">
    <name type="scientific">Leptolyngbya subtilissima DQ-A4</name>
    <dbReference type="NCBI Taxonomy" id="2933933"/>
    <lineage>
        <taxon>Bacteria</taxon>
        <taxon>Bacillati</taxon>
        <taxon>Cyanobacteriota</taxon>
        <taxon>Cyanophyceae</taxon>
        <taxon>Leptolyngbyales</taxon>
        <taxon>Leptolyngbyaceae</taxon>
        <taxon>Leptolyngbya group</taxon>
        <taxon>Leptolyngbya</taxon>
    </lineage>
</organism>
<dbReference type="PANTHER" id="PTHR31793">
    <property type="entry name" value="4-HYDROXYBENZOYL-COA THIOESTERASE FAMILY MEMBER"/>
    <property type="match status" value="1"/>
</dbReference>
<proteinExistence type="inferred from homology"/>
<evidence type="ECO:0000256" key="1">
    <source>
        <dbReference type="ARBA" id="ARBA00022801"/>
    </source>
</evidence>
<dbReference type="PANTHER" id="PTHR31793:SF37">
    <property type="entry name" value="ACYL-COA THIOESTER HYDROLASE YBGC"/>
    <property type="match status" value="1"/>
</dbReference>
<dbReference type="HAMAP" id="MF_02101">
    <property type="entry name" value="DHNA_CoA_hydrolase"/>
    <property type="match status" value="1"/>
</dbReference>
<feature type="active site" evidence="2">
    <location>
        <position position="15"/>
    </location>
</feature>
<dbReference type="InterPro" id="IPR029069">
    <property type="entry name" value="HotDog_dom_sf"/>
</dbReference>
<name>A0ABV0KBW9_9CYAN</name>
<comment type="pathway">
    <text evidence="2">Quinol/quinone metabolism; 1,4-dihydroxy-2-naphthoate biosynthesis; 1,4-dihydroxy-2-naphthoate from chorismate: step 7/7.</text>
</comment>